<evidence type="ECO:0000259" key="1">
    <source>
        <dbReference type="Pfam" id="PF09983"/>
    </source>
</evidence>
<protein>
    <recommendedName>
        <fullName evidence="1">Wadjet protein JetD C-terminal domain-containing protein</fullName>
    </recommendedName>
</protein>
<keyword evidence="3" id="KW-1185">Reference proteome</keyword>
<dbReference type="STRING" id="1517416.IDAT_10250"/>
<reference evidence="2 3" key="1">
    <citation type="submission" date="2014-06" db="EMBL/GenBank/DDBJ databases">
        <title>Draft genome sequence of Idiomarina sp. MCCC 1A10513.</title>
        <authorList>
            <person name="Du J."/>
            <person name="Lai Q."/>
            <person name="Shao Z."/>
        </authorList>
    </citation>
    <scope>NUCLEOTIDE SEQUENCE [LARGE SCALE GENOMIC DNA]</scope>
    <source>
        <strain evidence="2 3">MCCC 1A10513</strain>
    </source>
</reference>
<accession>A0A094IQS9</accession>
<dbReference type="Proteomes" id="UP000053718">
    <property type="component" value="Unassembled WGS sequence"/>
</dbReference>
<dbReference type="Pfam" id="PF09983">
    <property type="entry name" value="JetD_C"/>
    <property type="match status" value="1"/>
</dbReference>
<name>A0A094IQS9_9GAMM</name>
<organism evidence="2 3">
    <name type="scientific">Pseudidiomarina atlantica</name>
    <dbReference type="NCBI Taxonomy" id="1517416"/>
    <lineage>
        <taxon>Bacteria</taxon>
        <taxon>Pseudomonadati</taxon>
        <taxon>Pseudomonadota</taxon>
        <taxon>Gammaproteobacteria</taxon>
        <taxon>Alteromonadales</taxon>
        <taxon>Idiomarinaceae</taxon>
        <taxon>Pseudidiomarina</taxon>
    </lineage>
</organism>
<sequence>MDARLNNYLAKIAANKPIDLAKFREFIASLALDVGYLASEIQAVKQGRLYRVTFMPPELERTLQQLAQTDATSRTGKATINRSHDVAVSGSMLIVRPAAAGHPQVVVFANDRVAQCPFAPSRQAVIVENLENFLAFAAAAEFLQQRCDIKLAAADYIFANGNQISNQLHQAFLARYERIAIWVDFDFGGFKIAANLAKLVPDTELHFVLPDDIEQRLERISKLQPVNQLYQILEIANQHPFLQAAGRLMARFNRPLEQESYLA</sequence>
<feature type="domain" description="Wadjet protein JetD C-terminal" evidence="1">
    <location>
        <begin position="120"/>
        <end position="241"/>
    </location>
</feature>
<dbReference type="OrthoDB" id="5759008at2"/>
<dbReference type="EMBL" id="JPIN01000011">
    <property type="protein sequence ID" value="KFZ28209.1"/>
    <property type="molecule type" value="Genomic_DNA"/>
</dbReference>
<evidence type="ECO:0000313" key="3">
    <source>
        <dbReference type="Proteomes" id="UP000053718"/>
    </source>
</evidence>
<dbReference type="eggNOG" id="ENOG50323BS">
    <property type="taxonomic scope" value="Bacteria"/>
</dbReference>
<dbReference type="RefSeq" id="WP_034733344.1">
    <property type="nucleotide sequence ID" value="NZ_JPIN01000011.1"/>
</dbReference>
<evidence type="ECO:0000313" key="2">
    <source>
        <dbReference type="EMBL" id="KFZ28209.1"/>
    </source>
</evidence>
<dbReference type="AlphaFoldDB" id="A0A094IQS9"/>
<comment type="caution">
    <text evidence="2">The sequence shown here is derived from an EMBL/GenBank/DDBJ whole genome shotgun (WGS) entry which is preliminary data.</text>
</comment>
<dbReference type="InterPro" id="IPR024534">
    <property type="entry name" value="JetD_C"/>
</dbReference>
<gene>
    <name evidence="2" type="ORF">IDAT_10250</name>
</gene>
<proteinExistence type="predicted"/>